<dbReference type="Proteomes" id="UP000004471">
    <property type="component" value="Unassembled WGS sequence"/>
</dbReference>
<feature type="domain" description="Proline dehydrogenase PutA" evidence="1">
    <location>
        <begin position="2"/>
        <end position="47"/>
    </location>
</feature>
<proteinExistence type="predicted"/>
<dbReference type="SUPFAM" id="SSF81935">
    <property type="entry name" value="N-terminal domain of bifunctional PutA protein"/>
    <property type="match status" value="1"/>
</dbReference>
<dbReference type="EMBL" id="AEAH01003183">
    <property type="protein sequence ID" value="EGH35047.1"/>
    <property type="molecule type" value="Genomic_DNA"/>
</dbReference>
<feature type="non-terminal residue" evidence="2">
    <location>
        <position position="60"/>
    </location>
</feature>
<dbReference type="HOGENOM" id="CLU_2947377_0_0_6"/>
<dbReference type="AlphaFoldDB" id="F3FXV5"/>
<keyword evidence="2" id="KW-0560">Oxidoreductase</keyword>
<dbReference type="InterPro" id="IPR024089">
    <property type="entry name" value="PRODH_PutA_dom_I/II"/>
</dbReference>
<organism evidence="2 3">
    <name type="scientific">Pseudomonas syringae pv. japonica str. M301072</name>
    <dbReference type="NCBI Taxonomy" id="629262"/>
    <lineage>
        <taxon>Bacteria</taxon>
        <taxon>Pseudomonadati</taxon>
        <taxon>Pseudomonadota</taxon>
        <taxon>Gammaproteobacteria</taxon>
        <taxon>Pseudomonadales</taxon>
        <taxon>Pseudomonadaceae</taxon>
        <taxon>Pseudomonas</taxon>
        <taxon>Pseudomonas syringae</taxon>
    </lineage>
</organism>
<protein>
    <submittedName>
        <fullName evidence="2">Trifunctional transcriptional regulator/proline dehydrogenase/pyrroline-5-carboxylate dehydrogenase</fullName>
        <ecNumber evidence="2">1.5.99.8</ecNumber>
    </submittedName>
</protein>
<evidence type="ECO:0000313" key="3">
    <source>
        <dbReference type="Proteomes" id="UP000004471"/>
    </source>
</evidence>
<comment type="caution">
    <text evidence="2">The sequence shown here is derived from an EMBL/GenBank/DDBJ whole genome shotgun (WGS) entry which is preliminary data.</text>
</comment>
<dbReference type="Gene3D" id="1.10.2060.10">
    <property type="entry name" value="PutA proline dehydrogenase (PRODH), domain 2"/>
    <property type="match status" value="1"/>
</dbReference>
<reference evidence="2 3" key="1">
    <citation type="journal article" date="2011" name="PLoS Pathog.">
        <title>Dynamic evolution of pathogenicity revealed by sequencing and comparative genomics of 19 Pseudomonas syringae isolates.</title>
        <authorList>
            <person name="Baltrus D.A."/>
            <person name="Nishimura M.T."/>
            <person name="Romanchuk A."/>
            <person name="Chang J.H."/>
            <person name="Mukhtar M.S."/>
            <person name="Cherkis K."/>
            <person name="Roach J."/>
            <person name="Grant S.R."/>
            <person name="Jones C.D."/>
            <person name="Dangl J.L."/>
        </authorList>
    </citation>
    <scope>NUCLEOTIDE SEQUENCE [LARGE SCALE GENOMIC DNA]</scope>
    <source>
        <strain evidence="3">M301072PT</strain>
    </source>
</reference>
<name>F3FXV5_PSESX</name>
<accession>F3FXV5</accession>
<gene>
    <name evidence="2" type="primary">putA</name>
    <name evidence="2" type="ORF">PSYJA_41097</name>
</gene>
<dbReference type="EC" id="1.5.99.8" evidence="2"/>
<dbReference type="InterPro" id="IPR024082">
    <property type="entry name" value="PRODH_PutA_dom_II"/>
</dbReference>
<sequence>MLLTGRLVATHNEAGLTSSLSRIIGKSGEPMIRKGVDMAMRLMGEQFVTGETIGEALANA</sequence>
<dbReference type="Pfam" id="PF14850">
    <property type="entry name" value="Pro_dh-DNA_bdg"/>
    <property type="match status" value="1"/>
</dbReference>
<evidence type="ECO:0000259" key="1">
    <source>
        <dbReference type="Pfam" id="PF14850"/>
    </source>
</evidence>
<dbReference type="GO" id="GO:0003842">
    <property type="term" value="F:L-glutamate gamma-semialdehyde dehydrogenase activity"/>
    <property type="evidence" value="ECO:0007669"/>
    <property type="project" value="InterPro"/>
</dbReference>
<evidence type="ECO:0000313" key="2">
    <source>
        <dbReference type="EMBL" id="EGH35047.1"/>
    </source>
</evidence>